<dbReference type="Proteomes" id="UP000183805">
    <property type="component" value="Unassembled WGS sequence"/>
</dbReference>
<evidence type="ECO:0000313" key="9">
    <source>
        <dbReference type="Proteomes" id="UP000183805"/>
    </source>
</evidence>
<reference evidence="7 10" key="2">
    <citation type="submission" date="2018-08" db="EMBL/GenBank/DDBJ databases">
        <title>Draft genome sequence of Pseudoalteromonas donghaensis HJ51.</title>
        <authorList>
            <person name="Oh J."/>
            <person name="Roh D."/>
        </authorList>
    </citation>
    <scope>NUCLEOTIDE SEQUENCE [LARGE SCALE GENOMIC DNA]</scope>
    <source>
        <strain evidence="7 10">HJ51</strain>
    </source>
</reference>
<evidence type="ECO:0000256" key="4">
    <source>
        <dbReference type="ARBA" id="ARBA00023136"/>
    </source>
</evidence>
<name>A0AAD0S2S1_9GAMM</name>
<dbReference type="InterPro" id="IPR010583">
    <property type="entry name" value="MipA"/>
</dbReference>
<accession>A0AAD0S2S1</accession>
<dbReference type="EMBL" id="FPAZ01000014">
    <property type="protein sequence ID" value="SFT90293.1"/>
    <property type="molecule type" value="Genomic_DNA"/>
</dbReference>
<evidence type="ECO:0000313" key="8">
    <source>
        <dbReference type="EMBL" id="SFT90293.1"/>
    </source>
</evidence>
<evidence type="ECO:0000256" key="3">
    <source>
        <dbReference type="ARBA" id="ARBA00022729"/>
    </source>
</evidence>
<dbReference type="EMBL" id="CP032090">
    <property type="protein sequence ID" value="AXV66747.1"/>
    <property type="molecule type" value="Genomic_DNA"/>
</dbReference>
<keyword evidence="4" id="KW-0472">Membrane</keyword>
<evidence type="ECO:0000256" key="6">
    <source>
        <dbReference type="SAM" id="SignalP"/>
    </source>
</evidence>
<feature type="signal peptide" evidence="6">
    <location>
        <begin position="1"/>
        <end position="28"/>
    </location>
</feature>
<dbReference type="GO" id="GO:0009279">
    <property type="term" value="C:cell outer membrane"/>
    <property type="evidence" value="ECO:0007669"/>
    <property type="project" value="UniProtKB-SubCell"/>
</dbReference>
<evidence type="ECO:0000256" key="5">
    <source>
        <dbReference type="ARBA" id="ARBA00023237"/>
    </source>
</evidence>
<dbReference type="SUPFAM" id="SSF56935">
    <property type="entry name" value="Porins"/>
    <property type="match status" value="1"/>
</dbReference>
<keyword evidence="3 6" id="KW-0732">Signal</keyword>
<dbReference type="PANTHER" id="PTHR38776:SF1">
    <property type="entry name" value="MLTA-INTERACTING PROTEIN-RELATED"/>
    <property type="match status" value="1"/>
</dbReference>
<keyword evidence="9" id="KW-1185">Reference proteome</keyword>
<dbReference type="Proteomes" id="UP000264605">
    <property type="component" value="Chromosome"/>
</dbReference>
<dbReference type="AlphaFoldDB" id="A0AAD0S2S1"/>
<organism evidence="7 10">
    <name type="scientific">Pseudoalteromonas lipolytica</name>
    <dbReference type="NCBI Taxonomy" id="570156"/>
    <lineage>
        <taxon>Bacteria</taxon>
        <taxon>Pseudomonadati</taxon>
        <taxon>Pseudomonadota</taxon>
        <taxon>Gammaproteobacteria</taxon>
        <taxon>Alteromonadales</taxon>
        <taxon>Pseudoalteromonadaceae</taxon>
        <taxon>Pseudoalteromonas</taxon>
    </lineage>
</organism>
<comment type="similarity">
    <text evidence="2">Belongs to the MipA/OmpV family.</text>
</comment>
<dbReference type="Pfam" id="PF06629">
    <property type="entry name" value="MipA"/>
    <property type="match status" value="1"/>
</dbReference>
<dbReference type="PANTHER" id="PTHR38776">
    <property type="entry name" value="MLTA-INTERACTING PROTEIN-RELATED"/>
    <property type="match status" value="1"/>
</dbReference>
<sequence>MIVNSGCSIGLRIILLLSTLYLSPQAHSTAPAYLADEGLSLGISLGYGQLDNPVYNKGDIPLYVLPRVELFVGDFSFANTQLTWTPITRENYQLSVFTQLNEDGLYFAKHSAALAAIRTISGRPPMGSIPPAMGDMPPTTQKRRGDIGSISNRKLSFMTGAEALYDWQNWRFSVSWAMELTNYHKGLQGALSAQRLYKIDQHLLLLGIEVQHLNRGLVDYYYGTSQQDVQVGFSRFEGRSSQKYGLKASYQYHFSQQWQFISDVKYQRLSSGIADSPLINDSNLLSFYAGIAWNY</sequence>
<gene>
    <name evidence="7" type="ORF">D0907_16290</name>
    <name evidence="8" type="ORF">SAMN04487854_114104</name>
</gene>
<keyword evidence="5" id="KW-0998">Cell outer membrane</keyword>
<evidence type="ECO:0000256" key="1">
    <source>
        <dbReference type="ARBA" id="ARBA00004442"/>
    </source>
</evidence>
<evidence type="ECO:0000313" key="7">
    <source>
        <dbReference type="EMBL" id="AXV66747.1"/>
    </source>
</evidence>
<feature type="chain" id="PRO_5042262302" evidence="6">
    <location>
        <begin position="29"/>
        <end position="295"/>
    </location>
</feature>
<dbReference type="RefSeq" id="WP_036973629.1">
    <property type="nucleotide sequence ID" value="NZ_CP032090.1"/>
</dbReference>
<proteinExistence type="inferred from homology"/>
<protein>
    <submittedName>
        <fullName evidence="7">MipA/OmpV family protein</fullName>
    </submittedName>
    <submittedName>
        <fullName evidence="8">Outer membrane scaffolding protein for murein synthesis, MipA/OmpV family</fullName>
    </submittedName>
</protein>
<comment type="subcellular location">
    <subcellularLocation>
        <location evidence="1">Cell outer membrane</location>
    </subcellularLocation>
</comment>
<evidence type="ECO:0000313" key="10">
    <source>
        <dbReference type="Proteomes" id="UP000264605"/>
    </source>
</evidence>
<dbReference type="KEGG" id="pdj:D0907_16290"/>
<dbReference type="GeneID" id="99507042"/>
<reference evidence="8 9" key="1">
    <citation type="submission" date="2016-10" db="EMBL/GenBank/DDBJ databases">
        <authorList>
            <person name="Varghese N."/>
            <person name="Submissions S."/>
        </authorList>
    </citation>
    <scope>NUCLEOTIDE SEQUENCE [LARGE SCALE GENOMIC DNA]</scope>
    <source>
        <strain evidence="8 9">CGMCC 1.8499</strain>
    </source>
</reference>
<evidence type="ECO:0000256" key="2">
    <source>
        <dbReference type="ARBA" id="ARBA00005722"/>
    </source>
</evidence>